<evidence type="ECO:0000256" key="1">
    <source>
        <dbReference type="ARBA" id="ARBA00006987"/>
    </source>
</evidence>
<dbReference type="Gene3D" id="3.40.190.10">
    <property type="entry name" value="Periplasmic binding protein-like II"/>
    <property type="match status" value="1"/>
</dbReference>
<dbReference type="SUPFAM" id="SSF53850">
    <property type="entry name" value="Periplasmic binding protein-like II"/>
    <property type="match status" value="1"/>
</dbReference>
<dbReference type="PANTHER" id="PTHR42928">
    <property type="entry name" value="TRICARBOXYLATE-BINDING PROTEIN"/>
    <property type="match status" value="1"/>
</dbReference>
<dbReference type="PANTHER" id="PTHR42928:SF5">
    <property type="entry name" value="BLR1237 PROTEIN"/>
    <property type="match status" value="1"/>
</dbReference>
<organism evidence="3 4">
    <name type="scientific">Cupriavidus pauculus</name>
    <dbReference type="NCBI Taxonomy" id="82633"/>
    <lineage>
        <taxon>Bacteria</taxon>
        <taxon>Pseudomonadati</taxon>
        <taxon>Pseudomonadota</taxon>
        <taxon>Betaproteobacteria</taxon>
        <taxon>Burkholderiales</taxon>
        <taxon>Burkholderiaceae</taxon>
        <taxon>Cupriavidus</taxon>
    </lineage>
</organism>
<feature type="signal peptide" evidence="2">
    <location>
        <begin position="1"/>
        <end position="27"/>
    </location>
</feature>
<dbReference type="EMBL" id="CP044067">
    <property type="protein sequence ID" value="QET06135.1"/>
    <property type="molecule type" value="Genomic_DNA"/>
</dbReference>
<dbReference type="OrthoDB" id="8678477at2"/>
<proteinExistence type="inferred from homology"/>
<dbReference type="RefSeq" id="WP_150376855.1">
    <property type="nucleotide sequence ID" value="NZ_CP044067.1"/>
</dbReference>
<dbReference type="AlphaFoldDB" id="A0A5P2HFW3"/>
<dbReference type="Pfam" id="PF03401">
    <property type="entry name" value="TctC"/>
    <property type="match status" value="1"/>
</dbReference>
<gene>
    <name evidence="3" type="ORF">FOB72_29920</name>
</gene>
<dbReference type="InterPro" id="IPR042100">
    <property type="entry name" value="Bug_dom1"/>
</dbReference>
<evidence type="ECO:0000256" key="2">
    <source>
        <dbReference type="SAM" id="SignalP"/>
    </source>
</evidence>
<keyword evidence="2" id="KW-0732">Signal</keyword>
<protein>
    <submittedName>
        <fullName evidence="3">Tripartite tricarboxylate transporter substrate binding protein</fullName>
    </submittedName>
</protein>
<reference evidence="3 4" key="1">
    <citation type="submission" date="2019-09" db="EMBL/GenBank/DDBJ databases">
        <title>FDA dAtabase for Regulatory Grade micrObial Sequences (FDA-ARGOS): Supporting development and validation of Infectious Disease Dx tests.</title>
        <authorList>
            <person name="Sciortino C."/>
            <person name="Tallon L."/>
            <person name="Sadzewicz L."/>
            <person name="Vavikolanu K."/>
            <person name="Mehta A."/>
            <person name="Aluvathingal J."/>
            <person name="Nadendla S."/>
            <person name="Nandy P."/>
            <person name="Geyer C."/>
            <person name="Yan Y."/>
            <person name="Sichtig H."/>
        </authorList>
    </citation>
    <scope>NUCLEOTIDE SEQUENCE [LARGE SCALE GENOMIC DNA]</scope>
    <source>
        <strain evidence="3 4">FDAARGOS_664</strain>
    </source>
</reference>
<comment type="similarity">
    <text evidence="1">Belongs to the UPF0065 (bug) family.</text>
</comment>
<sequence length="329" mass="34716">MHHSSRRMRGLLAALSILPGMQGLAHGAGFPDKPITLVVPYAPGATTDTIARRVGALMGKALGTTIVIENKPGANGVIGATTVARAAPNGYTMLLSTDSSSVLNPLLYTNLSYNPDKDLAPVALLSDLPLVLVVNSSLPVRDLKEFVAYAKAHPGEINYGSTGNGGTFHLAGELFSQQAGIRMTHVPYKGGAPAVAAMVGNEIQALFGVVGSNLSQIRAGKLRPIALAARERMPTLPDVPTFAESGYKDFVVQVRYGLSVPKAVPRPIVEQLAAAANKALADPEFRGTFIAQGFVPPASSDPAAYQSLIDSDRRVWTDLIRQKNISLDQ</sequence>
<accession>A0A5P2HFW3</accession>
<feature type="chain" id="PRO_5024834897" evidence="2">
    <location>
        <begin position="28"/>
        <end position="329"/>
    </location>
</feature>
<dbReference type="Proteomes" id="UP000322822">
    <property type="component" value="Chromosome 2"/>
</dbReference>
<dbReference type="InterPro" id="IPR005064">
    <property type="entry name" value="BUG"/>
</dbReference>
<evidence type="ECO:0000313" key="3">
    <source>
        <dbReference type="EMBL" id="QET06135.1"/>
    </source>
</evidence>
<dbReference type="Gene3D" id="3.40.190.150">
    <property type="entry name" value="Bordetella uptake gene, domain 1"/>
    <property type="match status" value="1"/>
</dbReference>
<dbReference type="CDD" id="cd07012">
    <property type="entry name" value="PBP2_Bug_TTT"/>
    <property type="match status" value="1"/>
</dbReference>
<evidence type="ECO:0000313" key="4">
    <source>
        <dbReference type="Proteomes" id="UP000322822"/>
    </source>
</evidence>
<dbReference type="PIRSF" id="PIRSF017082">
    <property type="entry name" value="YflP"/>
    <property type="match status" value="1"/>
</dbReference>
<name>A0A5P2HFW3_9BURK</name>